<comment type="caution">
    <text evidence="1">The sequence shown here is derived from an EMBL/GenBank/DDBJ whole genome shotgun (WGS) entry which is preliminary data.</text>
</comment>
<protein>
    <submittedName>
        <fullName evidence="1">Uncharacterized protein</fullName>
    </submittedName>
</protein>
<keyword evidence="2" id="KW-1185">Reference proteome</keyword>
<evidence type="ECO:0000313" key="2">
    <source>
        <dbReference type="Proteomes" id="UP000828251"/>
    </source>
</evidence>
<dbReference type="EMBL" id="JAIQCV010000005">
    <property type="protein sequence ID" value="KAH1098185.1"/>
    <property type="molecule type" value="Genomic_DNA"/>
</dbReference>
<accession>A0A9D3VVB3</accession>
<proteinExistence type="predicted"/>
<name>A0A9D3VVB3_9ROSI</name>
<dbReference type="AlphaFoldDB" id="A0A9D3VVB3"/>
<sequence>MQWVLNTAVGELTKKINAFEAMVMDLKEPIEELKGELKGSSLSTKLLWVMKCWLHHPSLRSIDEKRG</sequence>
<gene>
    <name evidence="1" type="ORF">J1N35_015106</name>
</gene>
<reference evidence="1 2" key="1">
    <citation type="journal article" date="2021" name="Plant Biotechnol. J.">
        <title>Multi-omics assisted identification of the key and species-specific regulatory components of drought-tolerant mechanisms in Gossypium stocksii.</title>
        <authorList>
            <person name="Yu D."/>
            <person name="Ke L."/>
            <person name="Zhang D."/>
            <person name="Wu Y."/>
            <person name="Sun Y."/>
            <person name="Mei J."/>
            <person name="Sun J."/>
            <person name="Sun Y."/>
        </authorList>
    </citation>
    <scope>NUCLEOTIDE SEQUENCE [LARGE SCALE GENOMIC DNA]</scope>
    <source>
        <strain evidence="2">cv. E1</strain>
        <tissue evidence="1">Leaf</tissue>
    </source>
</reference>
<dbReference type="Proteomes" id="UP000828251">
    <property type="component" value="Unassembled WGS sequence"/>
</dbReference>
<organism evidence="1 2">
    <name type="scientific">Gossypium stocksii</name>
    <dbReference type="NCBI Taxonomy" id="47602"/>
    <lineage>
        <taxon>Eukaryota</taxon>
        <taxon>Viridiplantae</taxon>
        <taxon>Streptophyta</taxon>
        <taxon>Embryophyta</taxon>
        <taxon>Tracheophyta</taxon>
        <taxon>Spermatophyta</taxon>
        <taxon>Magnoliopsida</taxon>
        <taxon>eudicotyledons</taxon>
        <taxon>Gunneridae</taxon>
        <taxon>Pentapetalae</taxon>
        <taxon>rosids</taxon>
        <taxon>malvids</taxon>
        <taxon>Malvales</taxon>
        <taxon>Malvaceae</taxon>
        <taxon>Malvoideae</taxon>
        <taxon>Gossypium</taxon>
    </lineage>
</organism>
<evidence type="ECO:0000313" key="1">
    <source>
        <dbReference type="EMBL" id="KAH1098185.1"/>
    </source>
</evidence>